<feature type="signal peptide" evidence="2">
    <location>
        <begin position="1"/>
        <end position="19"/>
    </location>
</feature>
<reference evidence="4" key="2">
    <citation type="submission" date="2021-11" db="EMBL/GenBank/DDBJ databases">
        <title>Genome resources and taxonomic validation of 89 Xanthomonas strains.</title>
        <authorList>
            <person name="Tambong J.T."/>
        </authorList>
    </citation>
    <scope>NUCLEOTIDE SEQUENCE</scope>
    <source>
        <strain evidence="4">Bv 5-4A</strain>
    </source>
</reference>
<evidence type="ECO:0000313" key="5">
    <source>
        <dbReference type="Proteomes" id="UP000030969"/>
    </source>
</evidence>
<evidence type="ECO:0008006" key="7">
    <source>
        <dbReference type="Google" id="ProtNLM"/>
    </source>
</evidence>
<evidence type="ECO:0000256" key="1">
    <source>
        <dbReference type="SAM" id="MobiDB-lite"/>
    </source>
</evidence>
<dbReference type="EMBL" id="JAJIUN010000097">
    <property type="protein sequence ID" value="MCC8624594.1"/>
    <property type="molecule type" value="Genomic_DNA"/>
</dbReference>
<feature type="chain" id="PRO_5042538847" description="Lipoprotein" evidence="2">
    <location>
        <begin position="20"/>
        <end position="186"/>
    </location>
</feature>
<organism evidence="3 5">
    <name type="scientific">Xanthomonas vesicatoria</name>
    <dbReference type="NCBI Taxonomy" id="56460"/>
    <lineage>
        <taxon>Bacteria</taxon>
        <taxon>Pseudomonadati</taxon>
        <taxon>Pseudomonadota</taxon>
        <taxon>Gammaproteobacteria</taxon>
        <taxon>Lysobacterales</taxon>
        <taxon>Lysobacteraceae</taxon>
        <taxon>Xanthomonas</taxon>
    </lineage>
</organism>
<dbReference type="Proteomes" id="UP001430544">
    <property type="component" value="Unassembled WGS sequence"/>
</dbReference>
<name>A0AAJ0IXD9_9XANT</name>
<evidence type="ECO:0000256" key="2">
    <source>
        <dbReference type="SAM" id="SignalP"/>
    </source>
</evidence>
<dbReference type="PROSITE" id="PS51257">
    <property type="entry name" value="PROKAR_LIPOPROTEIN"/>
    <property type="match status" value="1"/>
</dbReference>
<gene>
    <name evidence="4" type="ORF">LN473_21990</name>
    <name evidence="3" type="ORF">OR61_14550</name>
</gene>
<dbReference type="Proteomes" id="UP000030969">
    <property type="component" value="Unassembled WGS sequence"/>
</dbReference>
<accession>A0AAJ0IXD9</accession>
<sequence>MLKKFSATFIALLSLAACSEGPSTPSPSSASTETPQSATTPVGPTPFEREVERVQGVLSCRSSKITPASDGWGALYGCIGGQAETVKFFINEEQGAGSVKSVKFLWNDWFKDRGYGLHADAKDADKMAHDLIKLYPSEHDSALLKAFKGKKNVRKEGGGYRFEYTYDRGPAIDERMIVVTPLPPNP</sequence>
<evidence type="ECO:0000313" key="4">
    <source>
        <dbReference type="EMBL" id="MCC8624594.1"/>
    </source>
</evidence>
<feature type="compositionally biased region" description="Low complexity" evidence="1">
    <location>
        <begin position="23"/>
        <end position="41"/>
    </location>
</feature>
<proteinExistence type="predicted"/>
<evidence type="ECO:0000313" key="3">
    <source>
        <dbReference type="EMBL" id="KHM93271.1"/>
    </source>
</evidence>
<comment type="caution">
    <text evidence="3">The sequence shown here is derived from an EMBL/GenBank/DDBJ whole genome shotgun (WGS) entry which is preliminary data.</text>
</comment>
<dbReference type="RefSeq" id="WP_039423177.1">
    <property type="nucleotide sequence ID" value="NZ_CP018470.1"/>
</dbReference>
<keyword evidence="2" id="KW-0732">Signal</keyword>
<reference evidence="3 5" key="1">
    <citation type="submission" date="2014-11" db="EMBL/GenBank/DDBJ databases">
        <title>Draft Genome Sequences of Xanthomonas vesicatoria Strains from the Balkan Peninsula.</title>
        <authorList>
            <person name="Vancheva T."/>
            <person name="Lefeuvre P."/>
            <person name="Bogatzevska N."/>
            <person name="Moncheva P."/>
            <person name="Koebnik R."/>
        </authorList>
    </citation>
    <scope>NUCLEOTIDE SEQUENCE [LARGE SCALE GENOMIC DNA]</scope>
    <source>
        <strain evidence="3 5">53M</strain>
    </source>
</reference>
<dbReference type="AlphaFoldDB" id="A0AAJ0IXD9"/>
<evidence type="ECO:0000313" key="6">
    <source>
        <dbReference type="Proteomes" id="UP001430544"/>
    </source>
</evidence>
<protein>
    <recommendedName>
        <fullName evidence="7">Lipoprotein</fullName>
    </recommendedName>
</protein>
<dbReference type="EMBL" id="JSYJ01000089">
    <property type="protein sequence ID" value="KHM93271.1"/>
    <property type="molecule type" value="Genomic_DNA"/>
</dbReference>
<feature type="region of interest" description="Disordered" evidence="1">
    <location>
        <begin position="23"/>
        <end position="47"/>
    </location>
</feature>
<keyword evidence="6" id="KW-1185">Reference proteome</keyword>